<accession>A0ABR4Z2M8</accession>
<dbReference type="RefSeq" id="WP_043682996.1">
    <property type="nucleotide sequence ID" value="NZ_BDCI01000023.1"/>
</dbReference>
<protein>
    <submittedName>
        <fullName evidence="3">Peptidase</fullName>
    </submittedName>
</protein>
<evidence type="ECO:0000259" key="2">
    <source>
        <dbReference type="Pfam" id="PF02517"/>
    </source>
</evidence>
<keyword evidence="1" id="KW-0812">Transmembrane</keyword>
<reference evidence="3 4" key="1">
    <citation type="journal article" date="2014" name="Int. J. Syst. Evol. Microbiol.">
        <title>Nocardia vulneris sp. nov., isolated from wounds of human patients in North America.</title>
        <authorList>
            <person name="Lasker B.A."/>
            <person name="Bell M."/>
            <person name="Klenk H.P."/>
            <person name="Sproer C."/>
            <person name="Schumann C."/>
            <person name="Schumann P."/>
            <person name="Brown J.M."/>
        </authorList>
    </citation>
    <scope>NUCLEOTIDE SEQUENCE [LARGE SCALE GENOMIC DNA]</scope>
    <source>
        <strain evidence="3 4">W9851</strain>
    </source>
</reference>
<feature type="transmembrane region" description="Helical" evidence="1">
    <location>
        <begin position="129"/>
        <end position="146"/>
    </location>
</feature>
<evidence type="ECO:0000313" key="4">
    <source>
        <dbReference type="Proteomes" id="UP000031364"/>
    </source>
</evidence>
<gene>
    <name evidence="3" type="ORF">FG87_42090</name>
</gene>
<evidence type="ECO:0000313" key="3">
    <source>
        <dbReference type="EMBL" id="KIA59573.1"/>
    </source>
</evidence>
<keyword evidence="1" id="KW-0472">Membrane</keyword>
<keyword evidence="1" id="KW-1133">Transmembrane helix</keyword>
<comment type="caution">
    <text evidence="3">The sequence shown here is derived from an EMBL/GenBank/DDBJ whole genome shotgun (WGS) entry which is preliminary data.</text>
</comment>
<feature type="transmembrane region" description="Helical" evidence="1">
    <location>
        <begin position="158"/>
        <end position="175"/>
    </location>
</feature>
<sequence length="226" mass="23190">MSRIPKAVAAIGLPLVWSNLVLPGLGLGVRGRTAANAGFATAYAVSFRGVPDWFSVKGFRYGAVSAALVAAGYGVALAIPSARRGLAAAADRAPDVPIAEWVGVHIPIGTVYSEELIFRATLEPLLDKAFGSIVGAVVGSSTFGFWHIHPARAAGDSVPMTVAATAAGGFVLGWLRRRTASATAPALLHLATNAGGAVAPQLARRLSFEQGEARPSLDRPVAGGDR</sequence>
<proteinExistence type="predicted"/>
<evidence type="ECO:0000256" key="1">
    <source>
        <dbReference type="SAM" id="Phobius"/>
    </source>
</evidence>
<feature type="domain" description="CAAX prenyl protease 2/Lysostaphin resistance protein A-like" evidence="2">
    <location>
        <begin position="105"/>
        <end position="194"/>
    </location>
</feature>
<dbReference type="Proteomes" id="UP000031364">
    <property type="component" value="Unassembled WGS sequence"/>
</dbReference>
<dbReference type="InterPro" id="IPR003675">
    <property type="entry name" value="Rce1/LyrA-like_dom"/>
</dbReference>
<dbReference type="EMBL" id="JNFP01000104">
    <property type="protein sequence ID" value="KIA59573.1"/>
    <property type="molecule type" value="Genomic_DNA"/>
</dbReference>
<name>A0ABR4Z2M8_9NOCA</name>
<feature type="transmembrane region" description="Helical" evidence="1">
    <location>
        <begin position="59"/>
        <end position="79"/>
    </location>
</feature>
<dbReference type="Pfam" id="PF02517">
    <property type="entry name" value="Rce1-like"/>
    <property type="match status" value="1"/>
</dbReference>
<keyword evidence="4" id="KW-1185">Reference proteome</keyword>
<organism evidence="3 4">
    <name type="scientific">Nocardia vulneris</name>
    <dbReference type="NCBI Taxonomy" id="1141657"/>
    <lineage>
        <taxon>Bacteria</taxon>
        <taxon>Bacillati</taxon>
        <taxon>Actinomycetota</taxon>
        <taxon>Actinomycetes</taxon>
        <taxon>Mycobacteriales</taxon>
        <taxon>Nocardiaceae</taxon>
        <taxon>Nocardia</taxon>
    </lineage>
</organism>